<accession>A0A2A8D1H1</accession>
<evidence type="ECO:0000313" key="1">
    <source>
        <dbReference type="EMBL" id="PEN14653.1"/>
    </source>
</evidence>
<sequence>MSGCATTPVRPSENNAELKKQYRAAIEDAKTAEASEISVELTPVRPYVSKLRRRPAGTRDEPSHVRVATWTAEYGDVAPGDTIRSADVVWVTLVPELQSFCRTSALSGRALNVRLAQVLGLPPDVGYTRFVEMWVRPDDLRRPCPDPEITDRECELSTPRPATAIEVDTSHVRWMETTRAASYGPNGYPWTRLGYTYDWNPNTDEVGTSEYVIRSGATVEIHAVASTAEYCRP</sequence>
<reference evidence="1 2" key="1">
    <citation type="submission" date="2017-10" db="EMBL/GenBank/DDBJ databases">
        <title>Draft genome of Longibacter Salinarum.</title>
        <authorList>
            <person name="Goh K.M."/>
            <person name="Shamsir M.S."/>
            <person name="Lim S.W."/>
        </authorList>
    </citation>
    <scope>NUCLEOTIDE SEQUENCE [LARGE SCALE GENOMIC DNA]</scope>
    <source>
        <strain evidence="1 2">KCTC 52045</strain>
    </source>
</reference>
<dbReference type="EMBL" id="PDEQ01000002">
    <property type="protein sequence ID" value="PEN14653.1"/>
    <property type="molecule type" value="Genomic_DNA"/>
</dbReference>
<dbReference type="AlphaFoldDB" id="A0A2A8D1H1"/>
<dbReference type="OrthoDB" id="1491905at2"/>
<organism evidence="1 2">
    <name type="scientific">Longibacter salinarum</name>
    <dbReference type="NCBI Taxonomy" id="1850348"/>
    <lineage>
        <taxon>Bacteria</taxon>
        <taxon>Pseudomonadati</taxon>
        <taxon>Rhodothermota</taxon>
        <taxon>Rhodothermia</taxon>
        <taxon>Rhodothermales</taxon>
        <taxon>Salisaetaceae</taxon>
        <taxon>Longibacter</taxon>
    </lineage>
</organism>
<evidence type="ECO:0000313" key="2">
    <source>
        <dbReference type="Proteomes" id="UP000220102"/>
    </source>
</evidence>
<comment type="caution">
    <text evidence="1">The sequence shown here is derived from an EMBL/GenBank/DDBJ whole genome shotgun (WGS) entry which is preliminary data.</text>
</comment>
<dbReference type="RefSeq" id="WP_098074382.1">
    <property type="nucleotide sequence ID" value="NZ_PDEQ01000002.1"/>
</dbReference>
<name>A0A2A8D1H1_9BACT</name>
<dbReference type="Proteomes" id="UP000220102">
    <property type="component" value="Unassembled WGS sequence"/>
</dbReference>
<keyword evidence="2" id="KW-1185">Reference proteome</keyword>
<gene>
    <name evidence="1" type="ORF">CRI94_03960</name>
</gene>
<proteinExistence type="predicted"/>
<protein>
    <submittedName>
        <fullName evidence="1">Uncharacterized protein</fullName>
    </submittedName>
</protein>